<reference evidence="7" key="1">
    <citation type="journal article" date="2010" name="Genome Biol.">
        <title>Genome sequence of the necrotrophic plant pathogen Pythium ultimum reveals original pathogenicity mechanisms and effector repertoire.</title>
        <authorList>
            <person name="Levesque C.A."/>
            <person name="Brouwer H."/>
            <person name="Cano L."/>
            <person name="Hamilton J.P."/>
            <person name="Holt C."/>
            <person name="Huitema E."/>
            <person name="Raffaele S."/>
            <person name="Robideau G.P."/>
            <person name="Thines M."/>
            <person name="Win J."/>
            <person name="Zerillo M.M."/>
            <person name="Beakes G.W."/>
            <person name="Boore J.L."/>
            <person name="Busam D."/>
            <person name="Dumas B."/>
            <person name="Ferriera S."/>
            <person name="Fuerstenberg S.I."/>
            <person name="Gachon C.M."/>
            <person name="Gaulin E."/>
            <person name="Govers F."/>
            <person name="Grenville-Briggs L."/>
            <person name="Horner N."/>
            <person name="Hostetler J."/>
            <person name="Jiang R.H."/>
            <person name="Johnson J."/>
            <person name="Krajaejun T."/>
            <person name="Lin H."/>
            <person name="Meijer H.J."/>
            <person name="Moore B."/>
            <person name="Morris P."/>
            <person name="Phuntmart V."/>
            <person name="Puiu D."/>
            <person name="Shetty J."/>
            <person name="Stajich J.E."/>
            <person name="Tripathy S."/>
            <person name="Wawra S."/>
            <person name="van West P."/>
            <person name="Whitty B.R."/>
            <person name="Coutinho P.M."/>
            <person name="Henrissat B."/>
            <person name="Martin F."/>
            <person name="Thomas P.D."/>
            <person name="Tyler B.M."/>
            <person name="De Vries R.P."/>
            <person name="Kamoun S."/>
            <person name="Yandell M."/>
            <person name="Tisserat N."/>
            <person name="Buell C.R."/>
        </authorList>
    </citation>
    <scope>NUCLEOTIDE SEQUENCE</scope>
    <source>
        <strain evidence="7">DAOM:BR144</strain>
    </source>
</reference>
<keyword evidence="4" id="KW-0472">Membrane</keyword>
<evidence type="ECO:0000259" key="5">
    <source>
        <dbReference type="SMART" id="SM00382"/>
    </source>
</evidence>
<dbReference type="InterPro" id="IPR003959">
    <property type="entry name" value="ATPase_AAA_core"/>
</dbReference>
<evidence type="ECO:0000256" key="1">
    <source>
        <dbReference type="ARBA" id="ARBA00007448"/>
    </source>
</evidence>
<evidence type="ECO:0000256" key="3">
    <source>
        <dbReference type="SAM" id="MobiDB-lite"/>
    </source>
</evidence>
<keyword evidence="7" id="KW-1185">Reference proteome</keyword>
<dbReference type="InterPro" id="IPR050747">
    <property type="entry name" value="Mitochondrial_chaperone_BCS1"/>
</dbReference>
<protein>
    <recommendedName>
        <fullName evidence="5">AAA+ ATPase domain-containing protein</fullName>
    </recommendedName>
</protein>
<dbReference type="SUPFAM" id="SSF52540">
    <property type="entry name" value="P-loop containing nucleoside triphosphate hydrolases"/>
    <property type="match status" value="1"/>
</dbReference>
<name>K3W9K5_GLOUD</name>
<dbReference type="EnsemblProtists" id="PYU1_T001646">
    <property type="protein sequence ID" value="PYU1_T001646"/>
    <property type="gene ID" value="PYU1_G001645"/>
</dbReference>
<dbReference type="PROSITE" id="PS00674">
    <property type="entry name" value="AAA"/>
    <property type="match status" value="1"/>
</dbReference>
<dbReference type="Pfam" id="PF00004">
    <property type="entry name" value="AAA"/>
    <property type="match status" value="1"/>
</dbReference>
<dbReference type="Proteomes" id="UP000019132">
    <property type="component" value="Unassembled WGS sequence"/>
</dbReference>
<evidence type="ECO:0000313" key="6">
    <source>
        <dbReference type="EnsemblProtists" id="PYU1_T001646"/>
    </source>
</evidence>
<dbReference type="GO" id="GO:0016887">
    <property type="term" value="F:ATP hydrolysis activity"/>
    <property type="evidence" value="ECO:0007669"/>
    <property type="project" value="InterPro"/>
</dbReference>
<dbReference type="HOGENOM" id="CLU_020835_0_0_1"/>
<dbReference type="PANTHER" id="PTHR23070">
    <property type="entry name" value="BCS1 AAA-TYPE ATPASE"/>
    <property type="match status" value="1"/>
</dbReference>
<evidence type="ECO:0000313" key="7">
    <source>
        <dbReference type="Proteomes" id="UP000019132"/>
    </source>
</evidence>
<comment type="similarity">
    <text evidence="1">Belongs to the AAA ATPase family. BCS1 subfamily.</text>
</comment>
<dbReference type="STRING" id="431595.K3W9K5"/>
<dbReference type="VEuPathDB" id="FungiDB:PYU1_G001645"/>
<evidence type="ECO:0000256" key="4">
    <source>
        <dbReference type="SAM" id="Phobius"/>
    </source>
</evidence>
<reference evidence="6" key="3">
    <citation type="submission" date="2015-02" db="UniProtKB">
        <authorList>
            <consortium name="EnsemblProtists"/>
        </authorList>
    </citation>
    <scope>IDENTIFICATION</scope>
    <source>
        <strain evidence="6">DAOM BR144</strain>
    </source>
</reference>
<feature type="transmembrane region" description="Helical" evidence="4">
    <location>
        <begin position="23"/>
        <end position="46"/>
    </location>
</feature>
<dbReference type="EMBL" id="GL376626">
    <property type="status" value="NOT_ANNOTATED_CDS"/>
    <property type="molecule type" value="Genomic_DNA"/>
</dbReference>
<feature type="domain" description="AAA+ ATPase" evidence="5">
    <location>
        <begin position="327"/>
        <end position="513"/>
    </location>
</feature>
<keyword evidence="4" id="KW-0812">Transmembrane</keyword>
<dbReference type="Gene3D" id="3.40.50.300">
    <property type="entry name" value="P-loop containing nucleotide triphosphate hydrolases"/>
    <property type="match status" value="1"/>
</dbReference>
<feature type="region of interest" description="Disordered" evidence="3">
    <location>
        <begin position="413"/>
        <end position="436"/>
    </location>
</feature>
<keyword evidence="2" id="KW-0547">Nucleotide-binding</keyword>
<keyword evidence="4" id="KW-1133">Transmembrane helix</keyword>
<dbReference type="InterPro" id="IPR027417">
    <property type="entry name" value="P-loop_NTPase"/>
</dbReference>
<proteinExistence type="inferred from homology"/>
<dbReference type="eggNOG" id="KOG0743">
    <property type="taxonomic scope" value="Eukaryota"/>
</dbReference>
<accession>K3W9K5</accession>
<sequence length="578" mass="63996">MNTTALNTTSSDAMAAPPSLETLVASMSTGIAVIDALVCMVLTLFVQQLVGILQGSGETPLFSKLCDWIFARSDKNEITRVIEITQRFNEYGNKLWDYEQKNHLLQKAISLYLSDIIDLRNKDANYDLMEGSKNKKKKQSRVGGNAKCFDNDSCDGDTSVSSFSDDGSEEDDDAYYGAVDKLNVEVMPPVNTWVTVMKDVQFMHEVAAPADSGESKGPREAKVRFIFTSSAPNGSELIDTFINTAYSKYQEDERKKYVQDKSRYFYIQSGSKGTSESETSTVAYKRYALGEEKTFDNLFFEEKEQVLQLLDNFTNKSGKFAIKGFPYKLGLLLHGPPGTGKTSLIKAVAQYTKRHIVTISLGKIKTNQELLDALFDMKFAVHGIDTPVEMAFEDVVFVMEDIDCASSIVNARSADDTSGMSDKDKRMLSSQKKAMEKDDDDLDRIMDGIIGPSMKPKEKSDKLNLSGLLNVLDGVIDCPGRIVIMTTNHPEKLDPALVRPGRVNKKLLLSYMGATQIQQMIEYYCATTFTTEVAARLVDFVASSTKKFTPAEVEEACAEFDDVDAILKGLAKQAAAMA</sequence>
<dbReference type="SMART" id="SM00382">
    <property type="entry name" value="AAA"/>
    <property type="match status" value="1"/>
</dbReference>
<reference evidence="7" key="2">
    <citation type="submission" date="2010-04" db="EMBL/GenBank/DDBJ databases">
        <authorList>
            <person name="Buell R."/>
            <person name="Hamilton J."/>
            <person name="Hostetler J."/>
        </authorList>
    </citation>
    <scope>NUCLEOTIDE SEQUENCE [LARGE SCALE GENOMIC DNA]</scope>
    <source>
        <strain evidence="7">DAOM:BR144</strain>
    </source>
</reference>
<evidence type="ECO:0000256" key="2">
    <source>
        <dbReference type="RuleBase" id="RU003651"/>
    </source>
</evidence>
<dbReference type="InParanoid" id="K3W9K5"/>
<dbReference type="OMA" id="EGVQFKH"/>
<dbReference type="InterPro" id="IPR003593">
    <property type="entry name" value="AAA+_ATPase"/>
</dbReference>
<dbReference type="AlphaFoldDB" id="K3W9K5"/>
<dbReference type="GO" id="GO:0005524">
    <property type="term" value="F:ATP binding"/>
    <property type="evidence" value="ECO:0007669"/>
    <property type="project" value="UniProtKB-KW"/>
</dbReference>
<keyword evidence="2" id="KW-0067">ATP-binding</keyword>
<dbReference type="InterPro" id="IPR003960">
    <property type="entry name" value="ATPase_AAA_CS"/>
</dbReference>
<organism evidence="6 7">
    <name type="scientific">Globisporangium ultimum (strain ATCC 200006 / CBS 805.95 / DAOM BR144)</name>
    <name type="common">Pythium ultimum</name>
    <dbReference type="NCBI Taxonomy" id="431595"/>
    <lineage>
        <taxon>Eukaryota</taxon>
        <taxon>Sar</taxon>
        <taxon>Stramenopiles</taxon>
        <taxon>Oomycota</taxon>
        <taxon>Peronosporomycetes</taxon>
        <taxon>Pythiales</taxon>
        <taxon>Pythiaceae</taxon>
        <taxon>Globisporangium</taxon>
    </lineage>
</organism>